<evidence type="ECO:0000259" key="1">
    <source>
        <dbReference type="Pfam" id="PF24749"/>
    </source>
</evidence>
<sequence length="96" mass="10852">MPSLIHNGIRYSQTCHAIYCKKCKTVIESKHRHDYKRCPCGAVGVDGGIALGNRVIGELSDMESRAKYLAVVNNTKLWLSLDIIQHYFTTEPIPYI</sequence>
<reference evidence="2" key="1">
    <citation type="journal article" date="2020" name="Nature">
        <title>Giant virus diversity and host interactions through global metagenomics.</title>
        <authorList>
            <person name="Schulz F."/>
            <person name="Roux S."/>
            <person name="Paez-Espino D."/>
            <person name="Jungbluth S."/>
            <person name="Walsh D.A."/>
            <person name="Denef V.J."/>
            <person name="McMahon K.D."/>
            <person name="Konstantinidis K.T."/>
            <person name="Eloe-Fadrosh E.A."/>
            <person name="Kyrpides N.C."/>
            <person name="Woyke T."/>
        </authorList>
    </citation>
    <scope>NUCLEOTIDE SEQUENCE</scope>
    <source>
        <strain evidence="2">GVMAG-M-3300013004-44</strain>
    </source>
</reference>
<name>A0A6C0BGS6_9ZZZZ</name>
<accession>A0A6C0BGS6</accession>
<organism evidence="2">
    <name type="scientific">viral metagenome</name>
    <dbReference type="NCBI Taxonomy" id="1070528"/>
    <lineage>
        <taxon>unclassified sequences</taxon>
        <taxon>metagenomes</taxon>
        <taxon>organismal metagenomes</taxon>
    </lineage>
</organism>
<dbReference type="Pfam" id="PF24749">
    <property type="entry name" value="DUF7695"/>
    <property type="match status" value="1"/>
</dbReference>
<dbReference type="EMBL" id="MN739159">
    <property type="protein sequence ID" value="QHS91366.1"/>
    <property type="molecule type" value="Genomic_DNA"/>
</dbReference>
<protein>
    <recommendedName>
        <fullName evidence="1">DUF7695 domain-containing protein</fullName>
    </recommendedName>
</protein>
<evidence type="ECO:0000313" key="2">
    <source>
        <dbReference type="EMBL" id="QHS91366.1"/>
    </source>
</evidence>
<dbReference type="AlphaFoldDB" id="A0A6C0BGS6"/>
<dbReference type="InterPro" id="IPR056112">
    <property type="entry name" value="DUF7695"/>
</dbReference>
<proteinExistence type="predicted"/>
<feature type="domain" description="DUF7695" evidence="1">
    <location>
        <begin position="18"/>
        <end position="64"/>
    </location>
</feature>